<dbReference type="InterPro" id="IPR027417">
    <property type="entry name" value="P-loop_NTPase"/>
</dbReference>
<keyword evidence="5" id="KW-1133">Transmembrane helix</keyword>
<evidence type="ECO:0000313" key="7">
    <source>
        <dbReference type="EMBL" id="QDU42075.1"/>
    </source>
</evidence>
<dbReference type="PROSITE" id="PS50901">
    <property type="entry name" value="FTSK"/>
    <property type="match status" value="1"/>
</dbReference>
<proteinExistence type="predicted"/>
<dbReference type="KEGG" id="sdyn:Mal52_05300"/>
<dbReference type="GO" id="GO:0003677">
    <property type="term" value="F:DNA binding"/>
    <property type="evidence" value="ECO:0007669"/>
    <property type="project" value="InterPro"/>
</dbReference>
<feature type="domain" description="FtsK" evidence="6">
    <location>
        <begin position="768"/>
        <end position="963"/>
    </location>
</feature>
<keyword evidence="5" id="KW-0472">Membrane</keyword>
<dbReference type="SUPFAM" id="SSF52540">
    <property type="entry name" value="P-loop containing nucleoside triphosphate hydrolases"/>
    <property type="match status" value="1"/>
</dbReference>
<feature type="coiled-coil region" evidence="4">
    <location>
        <begin position="146"/>
        <end position="177"/>
    </location>
</feature>
<gene>
    <name evidence="7" type="ORF">Mal52_05300</name>
</gene>
<organism evidence="7 8">
    <name type="scientific">Symmachiella dynata</name>
    <dbReference type="NCBI Taxonomy" id="2527995"/>
    <lineage>
        <taxon>Bacteria</taxon>
        <taxon>Pseudomonadati</taxon>
        <taxon>Planctomycetota</taxon>
        <taxon>Planctomycetia</taxon>
        <taxon>Planctomycetales</taxon>
        <taxon>Planctomycetaceae</taxon>
        <taxon>Symmachiella</taxon>
    </lineage>
</organism>
<sequence length="1340" mass="148557">MSNEDPTTVERRLVTELHDQLNSRNRRWRSAAEQHSSALQAAEELYADGLTALNEELSSAQGVIENEHTVAAADVEAQYNTEAGAARQHHTARTAEINRTYDRAVAVSKKTYDDTAWMVSSVLDDDSGDSPKRKLEELTHTLQNSREHLIENVEALADDIETAKDILQQRRQRHESLLPEVDPVPTEPDAAYECCEKATKRGRAQLLKLRRDVPSQLLTGWRPAVLFVVSSAACFLLAFLLLPPTLIGAGVQQSSLAWIATTAGSAAGLTVVAMVILYAVAASRCESAIQEMEDAFATAELSLHNWRSWSDQELRKKQRRFQQWHDSRIEQRDRTVAQATEKHEANVAHAARQRQADQERLDGEFAAQIEGMEQQRISQMERINSRRQAALASLARRTQQDPETIRSVYETSRQQAEQTYTTETADIVASWNQFWTDCVSTQQDLVQRAAACALSEDALQSDSWQLPEHVPEGIRFGNFDVDISADAAVVEDERVAPAAPLEFPVLLPFASGPSLFLQADGAGRRATNDTLRAVMLRILTSLPAGKVRFTIIDPVGLGEQFSSFMHLADYDELLINSRIWTEGSHIEQRLADLTEHMENVFQTYLRNEYKSIEEYNEFAGEVAEPYHFLVVADFPANIGDVAARRLISIVNSGARCGVNTLMSYDSSRPLPHGTELEDFVGSATHLVWHDDHFEFVGEELAGNALKLDAPPESAQFTQIVRWAGDLSKNARRVEVPFDRIAPAETDMWQHDSRTGIDVPLGRAGATSLQHLRLGRGTSQHVLVAGKTGSGKSTFLHALITNTALHYGPDEVEFYLVDFKKGVEFKAYASGHLPHARVIAIESDREFGVSVLQRLDAVLTERGELFRAHGVQDVEMFRNALPDERMPRIMLLVDEFQEFFTEDDKLSQNASLLLDRLVRQGRAFGIHVLLGSQSLGGAYSLARSTLGQVAVRIALQCSEADAHLILSEDNTAARLLTRPGEAIYNDANGLLDGNHPFQIAWLNDEQRSEKLRRMYNATLRGGLTQQPPVVFEGNIPSDPQNNSEINELISAFPPSTPPTRGRVWLGEPVELKAASAVEFPQQAGSNLLITGQSIDSALGIMTSCLSSLGYQYPPPDEADQSAVQFHVLDALASEHGSLDMWKQAVGPTRHNVDVGGPDAVERMVDELVAVVDRRLESPHEPAPPIYFFAVNLSGFRELRKDDDDFGSWGGSDDKPPSASKQFAKILTDGPTVGVHVLMWCDSYNNVSRWLGNKLLKEIEIRVCFRMNANDSSQIIDTPAAGRLGPNRALLYHDSTGETEKFRPYGVLLEPAPLPTTTAKVPQKGKDEPGGNWNSLEMFSVN</sequence>
<accession>A0A517ZHY5</accession>
<dbReference type="GO" id="GO:0005524">
    <property type="term" value="F:ATP binding"/>
    <property type="evidence" value="ECO:0007669"/>
    <property type="project" value="UniProtKB-UniRule"/>
</dbReference>
<keyword evidence="2 3" id="KW-0067">ATP-binding</keyword>
<keyword evidence="1 3" id="KW-0547">Nucleotide-binding</keyword>
<feature type="binding site" evidence="3">
    <location>
        <begin position="785"/>
        <end position="792"/>
    </location>
    <ligand>
        <name>ATP</name>
        <dbReference type="ChEBI" id="CHEBI:30616"/>
    </ligand>
</feature>
<name>A0A517ZHY5_9PLAN</name>
<keyword evidence="4" id="KW-0175">Coiled coil</keyword>
<dbReference type="PANTHER" id="PTHR22683:SF41">
    <property type="entry name" value="DNA TRANSLOCASE FTSK"/>
    <property type="match status" value="1"/>
</dbReference>
<evidence type="ECO:0000256" key="4">
    <source>
        <dbReference type="SAM" id="Coils"/>
    </source>
</evidence>
<evidence type="ECO:0000256" key="2">
    <source>
        <dbReference type="ARBA" id="ARBA00022840"/>
    </source>
</evidence>
<keyword evidence="5" id="KW-0812">Transmembrane</keyword>
<dbReference type="InterPro" id="IPR002543">
    <property type="entry name" value="FtsK_dom"/>
</dbReference>
<feature type="transmembrane region" description="Helical" evidence="5">
    <location>
        <begin position="224"/>
        <end position="243"/>
    </location>
</feature>
<dbReference type="Pfam" id="PF01580">
    <property type="entry name" value="FtsK_SpoIIIE"/>
    <property type="match status" value="1"/>
</dbReference>
<dbReference type="PANTHER" id="PTHR22683">
    <property type="entry name" value="SPORULATION PROTEIN RELATED"/>
    <property type="match status" value="1"/>
</dbReference>
<evidence type="ECO:0000259" key="6">
    <source>
        <dbReference type="PROSITE" id="PS50901"/>
    </source>
</evidence>
<evidence type="ECO:0000256" key="1">
    <source>
        <dbReference type="ARBA" id="ARBA00022741"/>
    </source>
</evidence>
<evidence type="ECO:0000256" key="3">
    <source>
        <dbReference type="PROSITE-ProRule" id="PRU00289"/>
    </source>
</evidence>
<dbReference type="RefSeq" id="WP_145374105.1">
    <property type="nucleotide sequence ID" value="NZ_CP036276.1"/>
</dbReference>
<dbReference type="EMBL" id="CP036276">
    <property type="protein sequence ID" value="QDU42075.1"/>
    <property type="molecule type" value="Genomic_DNA"/>
</dbReference>
<evidence type="ECO:0000256" key="5">
    <source>
        <dbReference type="SAM" id="Phobius"/>
    </source>
</evidence>
<dbReference type="InterPro" id="IPR050206">
    <property type="entry name" value="FtsK/SpoIIIE/SftA"/>
</dbReference>
<evidence type="ECO:0000313" key="8">
    <source>
        <dbReference type="Proteomes" id="UP000319383"/>
    </source>
</evidence>
<keyword evidence="8" id="KW-1185">Reference proteome</keyword>
<protein>
    <submittedName>
        <fullName evidence="7">FtsK-like domain-containing protein</fullName>
    </submittedName>
</protein>
<dbReference type="Proteomes" id="UP000319383">
    <property type="component" value="Chromosome"/>
</dbReference>
<feature type="transmembrane region" description="Helical" evidence="5">
    <location>
        <begin position="255"/>
        <end position="281"/>
    </location>
</feature>
<dbReference type="Gene3D" id="3.40.50.300">
    <property type="entry name" value="P-loop containing nucleotide triphosphate hydrolases"/>
    <property type="match status" value="3"/>
</dbReference>
<reference evidence="7 8" key="1">
    <citation type="submission" date="2019-02" db="EMBL/GenBank/DDBJ databases">
        <title>Deep-cultivation of Planctomycetes and their phenomic and genomic characterization uncovers novel biology.</title>
        <authorList>
            <person name="Wiegand S."/>
            <person name="Jogler M."/>
            <person name="Boedeker C."/>
            <person name="Pinto D."/>
            <person name="Vollmers J."/>
            <person name="Rivas-Marin E."/>
            <person name="Kohn T."/>
            <person name="Peeters S.H."/>
            <person name="Heuer A."/>
            <person name="Rast P."/>
            <person name="Oberbeckmann S."/>
            <person name="Bunk B."/>
            <person name="Jeske O."/>
            <person name="Meyerdierks A."/>
            <person name="Storesund J.E."/>
            <person name="Kallscheuer N."/>
            <person name="Luecker S."/>
            <person name="Lage O.M."/>
            <person name="Pohl T."/>
            <person name="Merkel B.J."/>
            <person name="Hornburger P."/>
            <person name="Mueller R.-W."/>
            <person name="Bruemmer F."/>
            <person name="Labrenz M."/>
            <person name="Spormann A.M."/>
            <person name="Op den Camp H."/>
            <person name="Overmann J."/>
            <person name="Amann R."/>
            <person name="Jetten M.S.M."/>
            <person name="Mascher T."/>
            <person name="Medema M.H."/>
            <person name="Devos D.P."/>
            <person name="Kaster A.-K."/>
            <person name="Ovreas L."/>
            <person name="Rohde M."/>
            <person name="Galperin M.Y."/>
            <person name="Jogler C."/>
        </authorList>
    </citation>
    <scope>NUCLEOTIDE SEQUENCE [LARGE SCALE GENOMIC DNA]</scope>
    <source>
        <strain evidence="7 8">Mal52</strain>
    </source>
</reference>